<name>A0A5C6BZN6_9BACT</name>
<protein>
    <submittedName>
        <fullName evidence="1">Uncharacterized protein</fullName>
    </submittedName>
</protein>
<accession>A0A5C6BZN6</accession>
<dbReference type="EMBL" id="SJPT01000013">
    <property type="protein sequence ID" value="TWU17328.1"/>
    <property type="molecule type" value="Genomic_DNA"/>
</dbReference>
<dbReference type="AlphaFoldDB" id="A0A5C6BZN6"/>
<reference evidence="1 2" key="1">
    <citation type="submission" date="2019-02" db="EMBL/GenBank/DDBJ databases">
        <title>Deep-cultivation of Planctomycetes and their phenomic and genomic characterization uncovers novel biology.</title>
        <authorList>
            <person name="Wiegand S."/>
            <person name="Jogler M."/>
            <person name="Boedeker C."/>
            <person name="Pinto D."/>
            <person name="Vollmers J."/>
            <person name="Rivas-Marin E."/>
            <person name="Kohn T."/>
            <person name="Peeters S.H."/>
            <person name="Heuer A."/>
            <person name="Rast P."/>
            <person name="Oberbeckmann S."/>
            <person name="Bunk B."/>
            <person name="Jeske O."/>
            <person name="Meyerdierks A."/>
            <person name="Storesund J.E."/>
            <person name="Kallscheuer N."/>
            <person name="Luecker S."/>
            <person name="Lage O.M."/>
            <person name="Pohl T."/>
            <person name="Merkel B.J."/>
            <person name="Hornburger P."/>
            <person name="Mueller R.-W."/>
            <person name="Bruemmer F."/>
            <person name="Labrenz M."/>
            <person name="Spormann A.M."/>
            <person name="Op Den Camp H."/>
            <person name="Overmann J."/>
            <person name="Amann R."/>
            <person name="Jetten M.S.M."/>
            <person name="Mascher T."/>
            <person name="Medema M.H."/>
            <person name="Devos D.P."/>
            <person name="Kaster A.-K."/>
            <person name="Ovreas L."/>
            <person name="Rohde M."/>
            <person name="Galperin M.Y."/>
            <person name="Jogler C."/>
        </authorList>
    </citation>
    <scope>NUCLEOTIDE SEQUENCE [LARGE SCALE GENOMIC DNA]</scope>
    <source>
        <strain evidence="1 2">Pla52o</strain>
    </source>
</reference>
<sequence length="91" mass="10505">MKISDSVHVGWKRVRLSVTISDVFPVASWCNRGRVYALAPSRGGRVRRLLRATGGIELFPINVFPINERFQVKEYYDARSLRHLSFFATKH</sequence>
<evidence type="ECO:0000313" key="2">
    <source>
        <dbReference type="Proteomes" id="UP000316304"/>
    </source>
</evidence>
<comment type="caution">
    <text evidence="1">The sequence shown here is derived from an EMBL/GenBank/DDBJ whole genome shotgun (WGS) entry which is preliminary data.</text>
</comment>
<keyword evidence="2" id="KW-1185">Reference proteome</keyword>
<gene>
    <name evidence="1" type="ORF">Pla52o_53340</name>
</gene>
<proteinExistence type="predicted"/>
<dbReference type="Proteomes" id="UP000316304">
    <property type="component" value="Unassembled WGS sequence"/>
</dbReference>
<evidence type="ECO:0000313" key="1">
    <source>
        <dbReference type="EMBL" id="TWU17328.1"/>
    </source>
</evidence>
<organism evidence="1 2">
    <name type="scientific">Novipirellula galeiformis</name>
    <dbReference type="NCBI Taxonomy" id="2528004"/>
    <lineage>
        <taxon>Bacteria</taxon>
        <taxon>Pseudomonadati</taxon>
        <taxon>Planctomycetota</taxon>
        <taxon>Planctomycetia</taxon>
        <taxon>Pirellulales</taxon>
        <taxon>Pirellulaceae</taxon>
        <taxon>Novipirellula</taxon>
    </lineage>
</organism>